<dbReference type="EMBL" id="KV454539">
    <property type="protein sequence ID" value="ODV69038.1"/>
    <property type="molecule type" value="Genomic_DNA"/>
</dbReference>
<protein>
    <submittedName>
        <fullName evidence="1">Uncharacterized protein</fullName>
    </submittedName>
</protein>
<evidence type="ECO:0000313" key="2">
    <source>
        <dbReference type="Proteomes" id="UP000095085"/>
    </source>
</evidence>
<dbReference type="OrthoDB" id="4085867at2759"/>
<keyword evidence="2" id="KW-1185">Reference proteome</keyword>
<proteinExistence type="predicted"/>
<dbReference type="Pfam" id="PF08730">
    <property type="entry name" value="Rad33"/>
    <property type="match status" value="1"/>
</dbReference>
<dbReference type="STRING" id="984485.A0A1E4RP43"/>
<organism evidence="1 2">
    <name type="scientific">Hyphopichia burtonii NRRL Y-1933</name>
    <dbReference type="NCBI Taxonomy" id="984485"/>
    <lineage>
        <taxon>Eukaryota</taxon>
        <taxon>Fungi</taxon>
        <taxon>Dikarya</taxon>
        <taxon>Ascomycota</taxon>
        <taxon>Saccharomycotina</taxon>
        <taxon>Pichiomycetes</taxon>
        <taxon>Debaryomycetaceae</taxon>
        <taxon>Hyphopichia</taxon>
    </lineage>
</organism>
<dbReference type="Proteomes" id="UP000095085">
    <property type="component" value="Unassembled WGS sequence"/>
</dbReference>
<sequence>MSKRSKQRQFGKSELFNSINPEYEDEILEAYGSLTIENPDLNLVKLPELFSVLQIPSCFCQDINLCIDYYYEHMQDIEQFDSTNHKQYITMQLIKNVTISSNIDDVSTILDIVDIDKLIKITDKLLKFRDFYQTIYESWKLFINASHLDSELNEQSILSYKLTLPDLKNIKTSLNLDYESNGKYSLGDSFLIDMLGCCSTDPNGNMSNYDFYKIKSGSSVTIKDFAEILGNLGEFD</sequence>
<dbReference type="RefSeq" id="XP_020078105.1">
    <property type="nucleotide sequence ID" value="XM_020218458.1"/>
</dbReference>
<dbReference type="InterPro" id="IPR014841">
    <property type="entry name" value="Rad33"/>
</dbReference>
<accession>A0A1E4RP43</accession>
<dbReference type="AlphaFoldDB" id="A0A1E4RP43"/>
<name>A0A1E4RP43_9ASCO</name>
<evidence type="ECO:0000313" key="1">
    <source>
        <dbReference type="EMBL" id="ODV69038.1"/>
    </source>
</evidence>
<reference evidence="2" key="1">
    <citation type="submission" date="2016-05" db="EMBL/GenBank/DDBJ databases">
        <title>Comparative genomics of biotechnologically important yeasts.</title>
        <authorList>
            <consortium name="DOE Joint Genome Institute"/>
            <person name="Riley R."/>
            <person name="Haridas S."/>
            <person name="Wolfe K.H."/>
            <person name="Lopes M.R."/>
            <person name="Hittinger C.T."/>
            <person name="Goker M."/>
            <person name="Salamov A."/>
            <person name="Wisecaver J."/>
            <person name="Long T.M."/>
            <person name="Aerts A.L."/>
            <person name="Barry K."/>
            <person name="Choi C."/>
            <person name="Clum A."/>
            <person name="Coughlan A.Y."/>
            <person name="Deshpande S."/>
            <person name="Douglass A.P."/>
            <person name="Hanson S.J."/>
            <person name="Klenk H.-P."/>
            <person name="Labutti K."/>
            <person name="Lapidus A."/>
            <person name="Lindquist E."/>
            <person name="Lipzen A."/>
            <person name="Meier-Kolthoff J.P."/>
            <person name="Ohm R.A."/>
            <person name="Otillar R.P."/>
            <person name="Pangilinan J."/>
            <person name="Peng Y."/>
            <person name="Rokas A."/>
            <person name="Rosa C.A."/>
            <person name="Scheuner C."/>
            <person name="Sibirny A.A."/>
            <person name="Slot J.C."/>
            <person name="Stielow J.B."/>
            <person name="Sun H."/>
            <person name="Kurtzman C.P."/>
            <person name="Blackwell M."/>
            <person name="Grigoriev I.V."/>
            <person name="Jeffries T.W."/>
        </authorList>
    </citation>
    <scope>NUCLEOTIDE SEQUENCE [LARGE SCALE GENOMIC DNA]</scope>
    <source>
        <strain evidence="2">NRRL Y-1933</strain>
    </source>
</reference>
<dbReference type="GeneID" id="30993008"/>
<gene>
    <name evidence="1" type="ORF">HYPBUDRAFT_106081</name>
</gene>